<gene>
    <name evidence="1" type="ORF">PCLFYP37_02437</name>
</gene>
<evidence type="ECO:0000313" key="1">
    <source>
        <dbReference type="EMBL" id="VYU29632.1"/>
    </source>
</evidence>
<dbReference type="EMBL" id="CACRUT010000015">
    <property type="protein sequence ID" value="VYU29632.1"/>
    <property type="molecule type" value="Genomic_DNA"/>
</dbReference>
<dbReference type="InterPro" id="IPR011050">
    <property type="entry name" value="Pectin_lyase_fold/virulence"/>
</dbReference>
<organism evidence="1">
    <name type="scientific">Paraprevotella clara</name>
    <dbReference type="NCBI Taxonomy" id="454154"/>
    <lineage>
        <taxon>Bacteria</taxon>
        <taxon>Pseudomonadati</taxon>
        <taxon>Bacteroidota</taxon>
        <taxon>Bacteroidia</taxon>
        <taxon>Bacteroidales</taxon>
        <taxon>Prevotellaceae</taxon>
        <taxon>Paraprevotella</taxon>
    </lineage>
</organism>
<dbReference type="SUPFAM" id="SSF51126">
    <property type="entry name" value="Pectin lyase-like"/>
    <property type="match status" value="1"/>
</dbReference>
<protein>
    <submittedName>
        <fullName evidence="1">Uncharacterized protein</fullName>
    </submittedName>
</protein>
<accession>A0A6N3DN09</accession>
<dbReference type="PANTHER" id="PTHR41339">
    <property type="entry name" value="LIPL48"/>
    <property type="match status" value="1"/>
</dbReference>
<sequence>MKTNFMKVSTWAMALCASMAVFTACNDDENGTTPPPAPSVENLGGIVTENMTLTANTEYKLTSQLQVKAPAVLTIEEGVKITAADSEDPIYILIEQGAKINAVGTVENPIVMTAENKTAGGWGGLHICGYAPTNAGSGFSEIGNAAYGGNDANDNSGVLKYIRLEYTGFALDDEHESNGISFYGVGAGTQVSYVQTYVGADDGLEFFGGTVNVDHCVVVDCTDDSFDWTEGWSGTATNLVAYQTDASCDCLIEADNNGDNFDATPVAHPTLRNLYLVGNGSSENKRGIRLRAGTRANIDGAKVAGKPNPLTIETTQTDDALANGTSVLKNVQIAGVLKNDVTGGKYLSANFLTGQGNAENAQIATTWDDVAGDLSFAWLNDAWVTAVQ</sequence>
<proteinExistence type="predicted"/>
<dbReference type="AlphaFoldDB" id="A0A6N3DN09"/>
<dbReference type="RefSeq" id="WP_021981403.1">
    <property type="nucleotide sequence ID" value="NZ_CACRUT010000015.1"/>
</dbReference>
<dbReference type="PANTHER" id="PTHR41339:SF1">
    <property type="entry name" value="SECRETED PROTEIN"/>
    <property type="match status" value="1"/>
</dbReference>
<reference evidence="1" key="1">
    <citation type="submission" date="2019-11" db="EMBL/GenBank/DDBJ databases">
        <authorList>
            <person name="Feng L."/>
        </authorList>
    </citation>
    <scope>NUCLEOTIDE SEQUENCE</scope>
    <source>
        <strain evidence="1">PclaraLFYP37</strain>
    </source>
</reference>
<dbReference type="PROSITE" id="PS51257">
    <property type="entry name" value="PROKAR_LIPOPROTEIN"/>
    <property type="match status" value="1"/>
</dbReference>
<name>A0A6N3DN09_9BACT</name>